<comment type="caution">
    <text evidence="4">The sequence shown here is derived from an EMBL/GenBank/DDBJ whole genome shotgun (WGS) entry which is preliminary data.</text>
</comment>
<feature type="compositionally biased region" description="Acidic residues" evidence="3">
    <location>
        <begin position="126"/>
        <end position="141"/>
    </location>
</feature>
<accession>A0A8H4PSI0</accession>
<dbReference type="SUPFAM" id="SSF110395">
    <property type="entry name" value="CutC-like"/>
    <property type="match status" value="1"/>
</dbReference>
<organism evidence="4 5">
    <name type="scientific">Ophiocordyceps sinensis</name>
    <dbReference type="NCBI Taxonomy" id="72228"/>
    <lineage>
        <taxon>Eukaryota</taxon>
        <taxon>Fungi</taxon>
        <taxon>Dikarya</taxon>
        <taxon>Ascomycota</taxon>
        <taxon>Pezizomycotina</taxon>
        <taxon>Sordariomycetes</taxon>
        <taxon>Hypocreomycetidae</taxon>
        <taxon>Hypocreales</taxon>
        <taxon>Ophiocordycipitaceae</taxon>
        <taxon>Ophiocordyceps</taxon>
    </lineage>
</organism>
<dbReference type="OrthoDB" id="7392499at2759"/>
<dbReference type="GO" id="GO:0005507">
    <property type="term" value="F:copper ion binding"/>
    <property type="evidence" value="ECO:0007669"/>
    <property type="project" value="TreeGrafter"/>
</dbReference>
<sequence length="305" mass="32655">MLSRRPKSRRVPLEVAVFSGQAALHAQLLGASRVELNSPGSYALGGLTPPLDELASVRSRLTIPVHVMIRPRPAPTDGRPDFVYSPRDLARMLVAMCHFKAAGLMDAERGDRFVLGALREVSVDEDGDDGDFGLDEADNDGGEGRNRPRKRLVVDETVCEALVAVAKPFGCVFHRAFDPIAASGPRHRAYALEQLALLGFDAVLTAGGLTGSCCDGPNVETVDHLCRLMAGRVKIIVGGGLRSHNVIGAAEMLGVHADNSPANDRDSAVWFHSAAVKTIDGFPTEDLDLDELHELLSQLGQIEPA</sequence>
<keyword evidence="5" id="KW-1185">Reference proteome</keyword>
<name>A0A8H4PSI0_9HYPO</name>
<protein>
    <recommendedName>
        <fullName evidence="2">Copper homeostasis protein cutC homolog</fullName>
    </recommendedName>
</protein>
<evidence type="ECO:0000313" key="4">
    <source>
        <dbReference type="EMBL" id="KAF4509681.1"/>
    </source>
</evidence>
<comment type="similarity">
    <text evidence="1">Belongs to the CutC family.</text>
</comment>
<evidence type="ECO:0000256" key="2">
    <source>
        <dbReference type="ARBA" id="ARBA00019014"/>
    </source>
</evidence>
<gene>
    <name evidence="4" type="ORF">G6O67_003825</name>
</gene>
<dbReference type="Proteomes" id="UP000557566">
    <property type="component" value="Unassembled WGS sequence"/>
</dbReference>
<dbReference type="Pfam" id="PF03932">
    <property type="entry name" value="CutC"/>
    <property type="match status" value="2"/>
</dbReference>
<dbReference type="PANTHER" id="PTHR12598:SF0">
    <property type="entry name" value="COPPER HOMEOSTASIS PROTEIN CUTC HOMOLOG"/>
    <property type="match status" value="1"/>
</dbReference>
<dbReference type="EMBL" id="JAAVMX010000004">
    <property type="protein sequence ID" value="KAF4509681.1"/>
    <property type="molecule type" value="Genomic_DNA"/>
</dbReference>
<evidence type="ECO:0000256" key="3">
    <source>
        <dbReference type="SAM" id="MobiDB-lite"/>
    </source>
</evidence>
<evidence type="ECO:0000313" key="5">
    <source>
        <dbReference type="Proteomes" id="UP000557566"/>
    </source>
</evidence>
<reference evidence="4 5" key="1">
    <citation type="journal article" date="2020" name="Genome Biol. Evol.">
        <title>A new high-quality draft genome assembly of the Chinese cordyceps Ophiocordyceps sinensis.</title>
        <authorList>
            <person name="Shu R."/>
            <person name="Zhang J."/>
            <person name="Meng Q."/>
            <person name="Zhang H."/>
            <person name="Zhou G."/>
            <person name="Li M."/>
            <person name="Wu P."/>
            <person name="Zhao Y."/>
            <person name="Chen C."/>
            <person name="Qin Q."/>
        </authorList>
    </citation>
    <scope>NUCLEOTIDE SEQUENCE [LARGE SCALE GENOMIC DNA]</scope>
    <source>
        <strain evidence="4 5">IOZ07</strain>
    </source>
</reference>
<feature type="region of interest" description="Disordered" evidence="3">
    <location>
        <begin position="126"/>
        <end position="148"/>
    </location>
</feature>
<dbReference type="PANTHER" id="PTHR12598">
    <property type="entry name" value="COPPER HOMEOSTASIS PROTEIN CUTC"/>
    <property type="match status" value="1"/>
</dbReference>
<proteinExistence type="inferred from homology"/>
<dbReference type="Gene3D" id="3.20.20.380">
    <property type="entry name" value="Copper homeostasis (CutC) domain"/>
    <property type="match status" value="1"/>
</dbReference>
<dbReference type="AlphaFoldDB" id="A0A8H4PSI0"/>
<dbReference type="InterPro" id="IPR005627">
    <property type="entry name" value="CutC-like"/>
</dbReference>
<dbReference type="InterPro" id="IPR036822">
    <property type="entry name" value="CutC-like_dom_sf"/>
</dbReference>
<evidence type="ECO:0000256" key="1">
    <source>
        <dbReference type="ARBA" id="ARBA00007768"/>
    </source>
</evidence>